<gene>
    <name evidence="2" type="ORF">M9458_023663</name>
</gene>
<feature type="compositionally biased region" description="Basic and acidic residues" evidence="1">
    <location>
        <begin position="206"/>
        <end position="216"/>
    </location>
</feature>
<reference evidence="2 3" key="1">
    <citation type="submission" date="2024-05" db="EMBL/GenBank/DDBJ databases">
        <title>Genome sequencing and assembly of Indian major carp, Cirrhinus mrigala (Hamilton, 1822).</title>
        <authorList>
            <person name="Mohindra V."/>
            <person name="Chowdhury L.M."/>
            <person name="Lal K."/>
            <person name="Jena J.K."/>
        </authorList>
    </citation>
    <scope>NUCLEOTIDE SEQUENCE [LARGE SCALE GENOMIC DNA]</scope>
    <source>
        <strain evidence="2">CM1030</strain>
        <tissue evidence="2">Blood</tissue>
    </source>
</reference>
<dbReference type="EMBL" id="JAMKFB020000011">
    <property type="protein sequence ID" value="KAL0181257.1"/>
    <property type="molecule type" value="Genomic_DNA"/>
</dbReference>
<sequence>MCRQLRLMTPLDSPPLQGVLSRSMPGGHAPPGSQEHRAGVPFFPEVHEELTKMWGAPYTACPRQGSSLLTTLDGGAARGVRLRCIFARKTPPPGGIVRASHPKPVSFCQLWLRGLMVLRVGHAMAILQVYQAKALKQLHEGSSDSEVMQELRSATDFASSKVMSTMVVQERHLWLNLAQMLAFFGDTVEDFAQQFSAVQKQTETIKHILPRRDKASGARPLPAASTPAPPPATSQGASPQQGHRANRRKTAQAAAQALQSDPDTGNLEMEEVVLQVVSTTPPPPPGEGRRMVSSQLPLTHGSVVPTYSKKEQFPLSPGPVPQVRFLSDAQPPQLPARSLKSSTRDPGQQ</sequence>
<evidence type="ECO:0000313" key="3">
    <source>
        <dbReference type="Proteomes" id="UP001529510"/>
    </source>
</evidence>
<feature type="non-terminal residue" evidence="2">
    <location>
        <position position="349"/>
    </location>
</feature>
<evidence type="ECO:0000256" key="1">
    <source>
        <dbReference type="SAM" id="MobiDB-lite"/>
    </source>
</evidence>
<accession>A0ABD0Q5N2</accession>
<organism evidence="2 3">
    <name type="scientific">Cirrhinus mrigala</name>
    <name type="common">Mrigala</name>
    <dbReference type="NCBI Taxonomy" id="683832"/>
    <lineage>
        <taxon>Eukaryota</taxon>
        <taxon>Metazoa</taxon>
        <taxon>Chordata</taxon>
        <taxon>Craniata</taxon>
        <taxon>Vertebrata</taxon>
        <taxon>Euteleostomi</taxon>
        <taxon>Actinopterygii</taxon>
        <taxon>Neopterygii</taxon>
        <taxon>Teleostei</taxon>
        <taxon>Ostariophysi</taxon>
        <taxon>Cypriniformes</taxon>
        <taxon>Cyprinidae</taxon>
        <taxon>Labeoninae</taxon>
        <taxon>Labeonini</taxon>
        <taxon>Cirrhinus</taxon>
    </lineage>
</organism>
<feature type="region of interest" description="Disordered" evidence="1">
    <location>
        <begin position="206"/>
        <end position="266"/>
    </location>
</feature>
<proteinExistence type="predicted"/>
<comment type="caution">
    <text evidence="2">The sequence shown here is derived from an EMBL/GenBank/DDBJ whole genome shotgun (WGS) entry which is preliminary data.</text>
</comment>
<dbReference type="AlphaFoldDB" id="A0ABD0Q5N2"/>
<feature type="region of interest" description="Disordered" evidence="1">
    <location>
        <begin position="302"/>
        <end position="349"/>
    </location>
</feature>
<protein>
    <submittedName>
        <fullName evidence="2">Uncharacterized protein</fullName>
    </submittedName>
</protein>
<keyword evidence="3" id="KW-1185">Reference proteome</keyword>
<name>A0ABD0Q5N2_CIRMR</name>
<feature type="region of interest" description="Disordered" evidence="1">
    <location>
        <begin position="1"/>
        <end position="38"/>
    </location>
</feature>
<feature type="compositionally biased region" description="Polar residues" evidence="1">
    <location>
        <begin position="339"/>
        <end position="349"/>
    </location>
</feature>
<evidence type="ECO:0000313" key="2">
    <source>
        <dbReference type="EMBL" id="KAL0181257.1"/>
    </source>
</evidence>
<dbReference type="Proteomes" id="UP001529510">
    <property type="component" value="Unassembled WGS sequence"/>
</dbReference>